<proteinExistence type="predicted"/>
<feature type="transmembrane region" description="Helical" evidence="2">
    <location>
        <begin position="125"/>
        <end position="144"/>
    </location>
</feature>
<keyword evidence="2" id="KW-1133">Transmembrane helix</keyword>
<dbReference type="EMBL" id="LAZR01001805">
    <property type="protein sequence ID" value="KKN38766.1"/>
    <property type="molecule type" value="Genomic_DNA"/>
</dbReference>
<organism evidence="3">
    <name type="scientific">marine sediment metagenome</name>
    <dbReference type="NCBI Taxonomy" id="412755"/>
    <lineage>
        <taxon>unclassified sequences</taxon>
        <taxon>metagenomes</taxon>
        <taxon>ecological metagenomes</taxon>
    </lineage>
</organism>
<evidence type="ECO:0000256" key="2">
    <source>
        <dbReference type="SAM" id="Phobius"/>
    </source>
</evidence>
<comment type="caution">
    <text evidence="3">The sequence shown here is derived from an EMBL/GenBank/DDBJ whole genome shotgun (WGS) entry which is preliminary data.</text>
</comment>
<feature type="compositionally biased region" description="Low complexity" evidence="1">
    <location>
        <begin position="32"/>
        <end position="50"/>
    </location>
</feature>
<keyword evidence="2" id="KW-0472">Membrane</keyword>
<name>A0A0F9SPB7_9ZZZZ</name>
<evidence type="ECO:0000313" key="3">
    <source>
        <dbReference type="EMBL" id="KKN38766.1"/>
    </source>
</evidence>
<feature type="transmembrane region" description="Helical" evidence="2">
    <location>
        <begin position="95"/>
        <end position="113"/>
    </location>
</feature>
<sequence>MRKILTPITLILGGLLLAVVAYAQPEAPPAETPDTVTPALADAAPAQPEAEVPDKPKAEEPKTEPGSNPDLFDKGKKVKGAVDDLRGDSDLERKFLIAALIAALANLLLSGIKRGMKLTSRGKKWLPRVALGLGVVVGVATYFIPGHSLVEALIYGGGPPGAIIIQEVFPWVIGSKPGGSGEA</sequence>
<gene>
    <name evidence="3" type="ORF">LCGC14_0750290</name>
</gene>
<keyword evidence="2" id="KW-0812">Transmembrane</keyword>
<protein>
    <submittedName>
        <fullName evidence="3">Uncharacterized protein</fullName>
    </submittedName>
</protein>
<dbReference type="AlphaFoldDB" id="A0A0F9SPB7"/>
<feature type="region of interest" description="Disordered" evidence="1">
    <location>
        <begin position="27"/>
        <end position="75"/>
    </location>
</feature>
<accession>A0A0F9SPB7</accession>
<feature type="compositionally biased region" description="Basic and acidic residues" evidence="1">
    <location>
        <begin position="52"/>
        <end position="63"/>
    </location>
</feature>
<reference evidence="3" key="1">
    <citation type="journal article" date="2015" name="Nature">
        <title>Complex archaea that bridge the gap between prokaryotes and eukaryotes.</title>
        <authorList>
            <person name="Spang A."/>
            <person name="Saw J.H."/>
            <person name="Jorgensen S.L."/>
            <person name="Zaremba-Niedzwiedzka K."/>
            <person name="Martijn J."/>
            <person name="Lind A.E."/>
            <person name="van Eijk R."/>
            <person name="Schleper C."/>
            <person name="Guy L."/>
            <person name="Ettema T.J."/>
        </authorList>
    </citation>
    <scope>NUCLEOTIDE SEQUENCE</scope>
</reference>
<evidence type="ECO:0000256" key="1">
    <source>
        <dbReference type="SAM" id="MobiDB-lite"/>
    </source>
</evidence>